<evidence type="ECO:0000256" key="1">
    <source>
        <dbReference type="SAM" id="Phobius"/>
    </source>
</evidence>
<evidence type="ECO:0000313" key="2">
    <source>
        <dbReference type="EMBL" id="AWD63017.1"/>
    </source>
</evidence>
<gene>
    <name evidence="2" type="ORF">LWHH1689_1730</name>
</gene>
<dbReference type="EMBL" id="CP027805">
    <property type="protein sequence ID" value="AWD63017.1"/>
    <property type="molecule type" value="Genomic_DNA"/>
</dbReference>
<feature type="transmembrane region" description="Helical" evidence="1">
    <location>
        <begin position="12"/>
        <end position="33"/>
    </location>
</feature>
<dbReference type="AlphaFoldDB" id="A0A2S1ESW2"/>
<protein>
    <submittedName>
        <fullName evidence="2">Uncharacterized protein</fullName>
    </submittedName>
</protein>
<proteinExistence type="predicted"/>
<dbReference type="Proteomes" id="UP000244369">
    <property type="component" value="Chromosome"/>
</dbReference>
<keyword evidence="1" id="KW-0472">Membrane</keyword>
<sequence length="43" mass="4887">MEDNYSLVVIPTFLYLQLLPFMWGAVVFSLAIAQRLATLLKIS</sequence>
<name>A0A2S1ESW2_LIMRT</name>
<keyword evidence="1" id="KW-0812">Transmembrane</keyword>
<reference evidence="2 3" key="1">
    <citation type="submission" date="2018-03" db="EMBL/GenBank/DDBJ databases">
        <title>Complete Genome Sequence of the Chinese traditional Highland Barley wine Isolate Lactobacillus reuteri WHH1689.</title>
        <authorList>
            <person name="Chen S."/>
            <person name="Chen L."/>
            <person name="Chen L."/>
            <person name="Li Y."/>
        </authorList>
    </citation>
    <scope>NUCLEOTIDE SEQUENCE [LARGE SCALE GENOMIC DNA]</scope>
    <source>
        <strain evidence="2 3">WHH1689</strain>
    </source>
</reference>
<keyword evidence="1" id="KW-1133">Transmembrane helix</keyword>
<organism evidence="2 3">
    <name type="scientific">Limosilactobacillus reuteri</name>
    <name type="common">Lactobacillus reuteri</name>
    <dbReference type="NCBI Taxonomy" id="1598"/>
    <lineage>
        <taxon>Bacteria</taxon>
        <taxon>Bacillati</taxon>
        <taxon>Bacillota</taxon>
        <taxon>Bacilli</taxon>
        <taxon>Lactobacillales</taxon>
        <taxon>Lactobacillaceae</taxon>
        <taxon>Limosilactobacillus</taxon>
    </lineage>
</organism>
<accession>A0A2S1ESW2</accession>
<evidence type="ECO:0000313" key="3">
    <source>
        <dbReference type="Proteomes" id="UP000244369"/>
    </source>
</evidence>